<keyword evidence="2" id="KW-1003">Cell membrane</keyword>
<evidence type="ECO:0000313" key="7">
    <source>
        <dbReference type="EMBL" id="HGI87583.1"/>
    </source>
</evidence>
<gene>
    <name evidence="7" type="ORF">ENV14_04225</name>
</gene>
<evidence type="ECO:0000256" key="1">
    <source>
        <dbReference type="ARBA" id="ARBA00004651"/>
    </source>
</evidence>
<dbReference type="InterPro" id="IPR050601">
    <property type="entry name" value="CPA3_antiporter_subunitC"/>
</dbReference>
<evidence type="ECO:0000256" key="5">
    <source>
        <dbReference type="ARBA" id="ARBA00023136"/>
    </source>
</evidence>
<reference evidence="7" key="1">
    <citation type="journal article" date="2020" name="mSystems">
        <title>Genome- and Community-Level Interaction Insights into Carbon Utilization and Element Cycling Functions of Hydrothermarchaeota in Hydrothermal Sediment.</title>
        <authorList>
            <person name="Zhou Z."/>
            <person name="Liu Y."/>
            <person name="Xu W."/>
            <person name="Pan J."/>
            <person name="Luo Z.H."/>
            <person name="Li M."/>
        </authorList>
    </citation>
    <scope>NUCLEOTIDE SEQUENCE [LARGE SCALE GENOMIC DNA]</scope>
    <source>
        <strain evidence="7">SpSt-732</strain>
    </source>
</reference>
<comment type="subcellular location">
    <subcellularLocation>
        <location evidence="1">Cell membrane</location>
        <topology evidence="1">Multi-pass membrane protein</topology>
    </subcellularLocation>
</comment>
<name>A0A7C4FFJ0_9CREN</name>
<evidence type="ECO:0000256" key="4">
    <source>
        <dbReference type="ARBA" id="ARBA00022989"/>
    </source>
</evidence>
<keyword evidence="5 6" id="KW-0472">Membrane</keyword>
<sequence>MAISLYGVFAKPSLVKKFIALTIFSDSINSFAILIGFRRTALGYPSIAVLPSPPQSPRDLESFVKTAVDPLPQALVLTAIVIGLAVNMFLVGLITLYHRYYGTTNVKKVRI</sequence>
<dbReference type="Gene3D" id="1.10.287.3510">
    <property type="match status" value="1"/>
</dbReference>
<dbReference type="EMBL" id="DTFF01000039">
    <property type="protein sequence ID" value="HGI87583.1"/>
    <property type="molecule type" value="Genomic_DNA"/>
</dbReference>
<dbReference type="PANTHER" id="PTHR34583">
    <property type="entry name" value="ANTIPORTER SUBUNIT MNHC2-RELATED"/>
    <property type="match status" value="1"/>
</dbReference>
<evidence type="ECO:0000256" key="3">
    <source>
        <dbReference type="ARBA" id="ARBA00022692"/>
    </source>
</evidence>
<evidence type="ECO:0000256" key="2">
    <source>
        <dbReference type="ARBA" id="ARBA00022475"/>
    </source>
</evidence>
<protein>
    <submittedName>
        <fullName evidence="7">Na+/H+ antiporter subunit C</fullName>
    </submittedName>
</protein>
<evidence type="ECO:0000256" key="6">
    <source>
        <dbReference type="SAM" id="Phobius"/>
    </source>
</evidence>
<keyword evidence="4 6" id="KW-1133">Transmembrane helix</keyword>
<dbReference type="AlphaFoldDB" id="A0A7C4FFJ0"/>
<organism evidence="7">
    <name type="scientific">Ignisphaera aggregans</name>
    <dbReference type="NCBI Taxonomy" id="334771"/>
    <lineage>
        <taxon>Archaea</taxon>
        <taxon>Thermoproteota</taxon>
        <taxon>Thermoprotei</taxon>
        <taxon>Desulfurococcales</taxon>
        <taxon>Desulfurococcaceae</taxon>
        <taxon>Ignisphaera</taxon>
    </lineage>
</organism>
<dbReference type="PANTHER" id="PTHR34583:SF2">
    <property type="entry name" value="ANTIPORTER SUBUNIT MNHC2-RELATED"/>
    <property type="match status" value="1"/>
</dbReference>
<dbReference type="InterPro" id="IPR039428">
    <property type="entry name" value="NUOK/Mnh_C1-like"/>
</dbReference>
<feature type="transmembrane region" description="Helical" evidence="6">
    <location>
        <begin position="74"/>
        <end position="97"/>
    </location>
</feature>
<comment type="caution">
    <text evidence="7">The sequence shown here is derived from an EMBL/GenBank/DDBJ whole genome shotgun (WGS) entry which is preliminary data.</text>
</comment>
<dbReference type="Pfam" id="PF00420">
    <property type="entry name" value="Oxidored_q2"/>
    <property type="match status" value="1"/>
</dbReference>
<accession>A0A7C4FFJ0</accession>
<proteinExistence type="predicted"/>
<feature type="transmembrane region" description="Helical" evidence="6">
    <location>
        <begin position="18"/>
        <end position="37"/>
    </location>
</feature>
<dbReference type="GO" id="GO:0005886">
    <property type="term" value="C:plasma membrane"/>
    <property type="evidence" value="ECO:0007669"/>
    <property type="project" value="UniProtKB-SubCell"/>
</dbReference>
<keyword evidence="3 6" id="KW-0812">Transmembrane</keyword>